<name>A0A9X8EFW6_PSEPU</name>
<dbReference type="InterPro" id="IPR029063">
    <property type="entry name" value="SAM-dependent_MTases_sf"/>
</dbReference>
<evidence type="ECO:0000256" key="3">
    <source>
        <dbReference type="ARBA" id="ARBA00022691"/>
    </source>
</evidence>
<dbReference type="GO" id="GO:0003676">
    <property type="term" value="F:nucleic acid binding"/>
    <property type="evidence" value="ECO:0007669"/>
    <property type="project" value="InterPro"/>
</dbReference>
<dbReference type="PANTHER" id="PTHR18895:SF74">
    <property type="entry name" value="MTRF1L RELEASE FACTOR GLUTAMINE METHYLTRANSFERASE"/>
    <property type="match status" value="1"/>
</dbReference>
<sequence>MLLNTCQPEADKALLQLGRRLQADGYRFTCVTPLTQQRNNERQSAARARTLRDIFGWNRPFTASLLSADELAQMRVAQILDEDGDCWRSRVRWSSLEDLLFVHSGFPTTQADAVFFGPDSYRFAHFIASHLQGRFSEINHAVDIGCGAGVGAILIGRARRHAQVTALDINPDALRLSAINVALAGLANVSVAHSDVLQGITGNFDLIVANPPYMLDAGRRAYRHGGGSLGADLSLRIVNEAIGRLSQGGTLLLYTGVAMVDGHDPFLAAIRAQLTAPQWSWHYQELDPDVFGEQLLEPGYEQVERIAAVGLTVTRNG</sequence>
<dbReference type="OrthoDB" id="5383291at2"/>
<evidence type="ECO:0000259" key="4">
    <source>
        <dbReference type="Pfam" id="PF05175"/>
    </source>
</evidence>
<dbReference type="PROSITE" id="PS00092">
    <property type="entry name" value="N6_MTASE"/>
    <property type="match status" value="1"/>
</dbReference>
<dbReference type="SUPFAM" id="SSF53335">
    <property type="entry name" value="S-adenosyl-L-methionine-dependent methyltransferases"/>
    <property type="match status" value="1"/>
</dbReference>
<accession>A0A9X8EFW6</accession>
<dbReference type="GO" id="GO:0036009">
    <property type="term" value="F:protein-glutamine N-methyltransferase activity"/>
    <property type="evidence" value="ECO:0007669"/>
    <property type="project" value="TreeGrafter"/>
</dbReference>
<evidence type="ECO:0000313" key="5">
    <source>
        <dbReference type="EMBL" id="ROQ48801.1"/>
    </source>
</evidence>
<dbReference type="PANTHER" id="PTHR18895">
    <property type="entry name" value="HEMK METHYLTRANSFERASE"/>
    <property type="match status" value="1"/>
</dbReference>
<comment type="caution">
    <text evidence="5">The sequence shown here is derived from an EMBL/GenBank/DDBJ whole genome shotgun (WGS) entry which is preliminary data.</text>
</comment>
<keyword evidence="2" id="KW-0808">Transferase</keyword>
<evidence type="ECO:0000256" key="1">
    <source>
        <dbReference type="ARBA" id="ARBA00022603"/>
    </source>
</evidence>
<dbReference type="CDD" id="cd02440">
    <property type="entry name" value="AdoMet_MTases"/>
    <property type="match status" value="1"/>
</dbReference>
<dbReference type="InterPro" id="IPR050320">
    <property type="entry name" value="N5-glutamine_MTase"/>
</dbReference>
<gene>
    <name evidence="5" type="ORF">EDF85_3103</name>
</gene>
<dbReference type="GeneID" id="87481020"/>
<dbReference type="GO" id="GO:0032259">
    <property type="term" value="P:methylation"/>
    <property type="evidence" value="ECO:0007669"/>
    <property type="project" value="UniProtKB-KW"/>
</dbReference>
<dbReference type="RefSeq" id="WP_043860041.1">
    <property type="nucleotide sequence ID" value="NZ_RJUR01000014.1"/>
</dbReference>
<proteinExistence type="predicted"/>
<feature type="domain" description="Methyltransferase small" evidence="4">
    <location>
        <begin position="125"/>
        <end position="253"/>
    </location>
</feature>
<organism evidence="5 6">
    <name type="scientific">Pseudomonas putida</name>
    <name type="common">Arthrobacter siderocapsulatus</name>
    <dbReference type="NCBI Taxonomy" id="303"/>
    <lineage>
        <taxon>Bacteria</taxon>
        <taxon>Pseudomonadati</taxon>
        <taxon>Pseudomonadota</taxon>
        <taxon>Gammaproteobacteria</taxon>
        <taxon>Pseudomonadales</taxon>
        <taxon>Pseudomonadaceae</taxon>
        <taxon>Pseudomonas</taxon>
    </lineage>
</organism>
<keyword evidence="3" id="KW-0949">S-adenosyl-L-methionine</keyword>
<dbReference type="InterPro" id="IPR007848">
    <property type="entry name" value="Small_mtfrase_dom"/>
</dbReference>
<evidence type="ECO:0000256" key="2">
    <source>
        <dbReference type="ARBA" id="ARBA00022679"/>
    </source>
</evidence>
<dbReference type="Proteomes" id="UP000269115">
    <property type="component" value="Unassembled WGS sequence"/>
</dbReference>
<dbReference type="AlphaFoldDB" id="A0A9X8EFW6"/>
<dbReference type="Gene3D" id="3.40.50.150">
    <property type="entry name" value="Vaccinia Virus protein VP39"/>
    <property type="match status" value="1"/>
</dbReference>
<dbReference type="InterPro" id="IPR002052">
    <property type="entry name" value="DNA_methylase_N6_adenine_CS"/>
</dbReference>
<evidence type="ECO:0000313" key="6">
    <source>
        <dbReference type="Proteomes" id="UP000269115"/>
    </source>
</evidence>
<protein>
    <submittedName>
        <fullName evidence="5">Methyltransferase family protein</fullName>
    </submittedName>
</protein>
<dbReference type="EMBL" id="RJUR01000014">
    <property type="protein sequence ID" value="ROQ48801.1"/>
    <property type="molecule type" value="Genomic_DNA"/>
</dbReference>
<reference evidence="5 6" key="1">
    <citation type="submission" date="2018-11" db="EMBL/GenBank/DDBJ databases">
        <title>Genomic analyses of the natural microbiome of Caenorhabditis elegans.</title>
        <authorList>
            <person name="Samuel B."/>
        </authorList>
    </citation>
    <scope>NUCLEOTIDE SEQUENCE [LARGE SCALE GENOMIC DNA]</scope>
    <source>
        <strain evidence="5 6">BIGb0473</strain>
    </source>
</reference>
<keyword evidence="1 5" id="KW-0489">Methyltransferase</keyword>
<dbReference type="Pfam" id="PF05175">
    <property type="entry name" value="MTS"/>
    <property type="match status" value="1"/>
</dbReference>